<evidence type="ECO:0000313" key="2">
    <source>
        <dbReference type="Proteomes" id="UP001310022"/>
    </source>
</evidence>
<protein>
    <submittedName>
        <fullName evidence="1">Uncharacterized protein</fullName>
    </submittedName>
</protein>
<dbReference type="Proteomes" id="UP001310022">
    <property type="component" value="Unassembled WGS sequence"/>
</dbReference>
<evidence type="ECO:0000313" key="1">
    <source>
        <dbReference type="EMBL" id="GJM60482.1"/>
    </source>
</evidence>
<gene>
    <name evidence="1" type="ORF">PEDI_10340</name>
</gene>
<dbReference type="EMBL" id="BQKE01000001">
    <property type="protein sequence ID" value="GJM60482.1"/>
    <property type="molecule type" value="Genomic_DNA"/>
</dbReference>
<name>A0AAN4VX14_9BACT</name>
<accession>A0AAN4VX14</accession>
<dbReference type="AlphaFoldDB" id="A0AAN4VX14"/>
<proteinExistence type="predicted"/>
<sequence>MSKHENFLLMFFCLLLRRDKKFGIEFMRVNSMENLILLDSQKTKFVIILPIERREVWCCNRLRKVVF</sequence>
<keyword evidence="2" id="KW-1185">Reference proteome</keyword>
<comment type="caution">
    <text evidence="1">The sequence shown here is derived from an EMBL/GenBank/DDBJ whole genome shotgun (WGS) entry which is preliminary data.</text>
</comment>
<reference evidence="1 2" key="1">
    <citation type="submission" date="2021-12" db="EMBL/GenBank/DDBJ databases">
        <title>Genome sequencing of bacteria with rrn-lacking chromosome and rrn-plasmid.</title>
        <authorList>
            <person name="Anda M."/>
            <person name="Iwasaki W."/>
        </authorList>
    </citation>
    <scope>NUCLEOTIDE SEQUENCE [LARGE SCALE GENOMIC DNA]</scope>
    <source>
        <strain evidence="1 2">NBRC 15940</strain>
    </source>
</reference>
<organism evidence="1 2">
    <name type="scientific">Persicobacter diffluens</name>
    <dbReference type="NCBI Taxonomy" id="981"/>
    <lineage>
        <taxon>Bacteria</taxon>
        <taxon>Pseudomonadati</taxon>
        <taxon>Bacteroidota</taxon>
        <taxon>Cytophagia</taxon>
        <taxon>Cytophagales</taxon>
        <taxon>Persicobacteraceae</taxon>
        <taxon>Persicobacter</taxon>
    </lineage>
</organism>